<reference evidence="1" key="1">
    <citation type="submission" date="2020-09" db="EMBL/GenBank/DDBJ databases">
        <title>Genome-Enabled Discovery of Anthraquinone Biosynthesis in Senna tora.</title>
        <authorList>
            <person name="Kang S.-H."/>
            <person name="Pandey R.P."/>
            <person name="Lee C.-M."/>
            <person name="Sim J.-S."/>
            <person name="Jeong J.-T."/>
            <person name="Choi B.-S."/>
            <person name="Jung M."/>
            <person name="Ginzburg D."/>
            <person name="Zhao K."/>
            <person name="Won S.Y."/>
            <person name="Oh T.-J."/>
            <person name="Yu Y."/>
            <person name="Kim N.-H."/>
            <person name="Lee O.R."/>
            <person name="Lee T.-H."/>
            <person name="Bashyal P."/>
            <person name="Kim T.-S."/>
            <person name="Lee W.-H."/>
            <person name="Kawkins C."/>
            <person name="Kim C.-K."/>
            <person name="Kim J.S."/>
            <person name="Ahn B.O."/>
            <person name="Rhee S.Y."/>
            <person name="Sohng J.K."/>
        </authorList>
    </citation>
    <scope>NUCLEOTIDE SEQUENCE</scope>
    <source>
        <tissue evidence="1">Leaf</tissue>
    </source>
</reference>
<gene>
    <name evidence="1" type="ORF">G2W53_014009</name>
</gene>
<sequence>MNPLQHKDTTVKVRVVRLWFVPPYSSNMSKPNPECDVRNMAVNAKFRKYIALHIMLGYN</sequence>
<accession>A0A834U2B3</accession>
<protein>
    <submittedName>
        <fullName evidence="1">Uncharacterized protein</fullName>
    </submittedName>
</protein>
<name>A0A834U2B3_9FABA</name>
<evidence type="ECO:0000313" key="1">
    <source>
        <dbReference type="EMBL" id="KAF7831676.1"/>
    </source>
</evidence>
<organism evidence="1 2">
    <name type="scientific">Senna tora</name>
    <dbReference type="NCBI Taxonomy" id="362788"/>
    <lineage>
        <taxon>Eukaryota</taxon>
        <taxon>Viridiplantae</taxon>
        <taxon>Streptophyta</taxon>
        <taxon>Embryophyta</taxon>
        <taxon>Tracheophyta</taxon>
        <taxon>Spermatophyta</taxon>
        <taxon>Magnoliopsida</taxon>
        <taxon>eudicotyledons</taxon>
        <taxon>Gunneridae</taxon>
        <taxon>Pentapetalae</taxon>
        <taxon>rosids</taxon>
        <taxon>fabids</taxon>
        <taxon>Fabales</taxon>
        <taxon>Fabaceae</taxon>
        <taxon>Caesalpinioideae</taxon>
        <taxon>Cassia clade</taxon>
        <taxon>Senna</taxon>
    </lineage>
</organism>
<proteinExistence type="predicted"/>
<evidence type="ECO:0000313" key="2">
    <source>
        <dbReference type="Proteomes" id="UP000634136"/>
    </source>
</evidence>
<dbReference type="Proteomes" id="UP000634136">
    <property type="component" value="Unassembled WGS sequence"/>
</dbReference>
<dbReference type="EMBL" id="JAAIUW010000005">
    <property type="protein sequence ID" value="KAF7831676.1"/>
    <property type="molecule type" value="Genomic_DNA"/>
</dbReference>
<keyword evidence="2" id="KW-1185">Reference proteome</keyword>
<dbReference type="AlphaFoldDB" id="A0A834U2B3"/>
<comment type="caution">
    <text evidence="1">The sequence shown here is derived from an EMBL/GenBank/DDBJ whole genome shotgun (WGS) entry which is preliminary data.</text>
</comment>